<protein>
    <submittedName>
        <fullName evidence="1">AMP-binding enzyme family protein</fullName>
    </submittedName>
</protein>
<dbReference type="SUPFAM" id="SSF56801">
    <property type="entry name" value="Acetyl-CoA synthetase-like"/>
    <property type="match status" value="1"/>
</dbReference>
<evidence type="ECO:0000313" key="2">
    <source>
        <dbReference type="Proteomes" id="UP000188532"/>
    </source>
</evidence>
<dbReference type="Proteomes" id="UP000188532">
    <property type="component" value="Unassembled WGS sequence"/>
</dbReference>
<comment type="caution">
    <text evidence="1">The sequence shown here is derived from an EMBL/GenBank/DDBJ whole genome shotgun (WGS) entry which is preliminary data.</text>
</comment>
<dbReference type="Gene3D" id="3.40.50.980">
    <property type="match status" value="1"/>
</dbReference>
<proteinExistence type="predicted"/>
<sequence>MTVCGPRRSTFAESAARTDRLANYLHGNGFGVHQSRETLQRWECGQDRVALIMYNDLYPDMVIGCLKARVVPVNVNHHYSPREIAELLDYVKPRASSITARLVRDSPKCCRPTRPSY</sequence>
<organism evidence="1 2">
    <name type="scientific">Mycobacterium kansasii</name>
    <dbReference type="NCBI Taxonomy" id="1768"/>
    <lineage>
        <taxon>Bacteria</taxon>
        <taxon>Bacillati</taxon>
        <taxon>Actinomycetota</taxon>
        <taxon>Actinomycetes</taxon>
        <taxon>Mycobacteriales</taxon>
        <taxon>Mycobacteriaceae</taxon>
        <taxon>Mycobacterium</taxon>
    </lineage>
</organism>
<dbReference type="AlphaFoldDB" id="A0A1V3XME6"/>
<gene>
    <name evidence="1" type="ORF">BZL29_2056</name>
</gene>
<reference evidence="1 2" key="1">
    <citation type="submission" date="2017-02" db="EMBL/GenBank/DDBJ databases">
        <title>Complete genome sequences of Mycobacterium kansasii strains isolated from rhesus macaques.</title>
        <authorList>
            <person name="Panda A."/>
            <person name="Nagaraj S."/>
            <person name="Zhao X."/>
            <person name="Tettelin H."/>
            <person name="Detolla L.J."/>
        </authorList>
    </citation>
    <scope>NUCLEOTIDE SEQUENCE [LARGE SCALE GENOMIC DNA]</scope>
    <source>
        <strain evidence="1 2">11-3469</strain>
    </source>
</reference>
<evidence type="ECO:0000313" key="1">
    <source>
        <dbReference type="EMBL" id="OOK80359.1"/>
    </source>
</evidence>
<accession>A0A1V3XME6</accession>
<dbReference type="EMBL" id="MVBN01000002">
    <property type="protein sequence ID" value="OOK80359.1"/>
    <property type="molecule type" value="Genomic_DNA"/>
</dbReference>
<name>A0A1V3XME6_MYCKA</name>